<feature type="domain" description="PDZ" evidence="6">
    <location>
        <begin position="948"/>
        <end position="1012"/>
    </location>
</feature>
<dbReference type="InterPro" id="IPR001478">
    <property type="entry name" value="PDZ"/>
</dbReference>
<accession>A0AAW0YGM2</accession>
<dbReference type="InterPro" id="IPR050989">
    <property type="entry name" value="Rap1_Ran_GAP"/>
</dbReference>
<comment type="caution">
    <text evidence="7">The sequence shown here is derived from an EMBL/GenBank/DDBJ whole genome shotgun (WGS) entry which is preliminary data.</text>
</comment>
<evidence type="ECO:0000259" key="6">
    <source>
        <dbReference type="PROSITE" id="PS50106"/>
    </source>
</evidence>
<keyword evidence="1" id="KW-0343">GTPase activation</keyword>
<dbReference type="Gene3D" id="2.30.42.10">
    <property type="match status" value="1"/>
</dbReference>
<feature type="non-terminal residue" evidence="7">
    <location>
        <position position="1123"/>
    </location>
</feature>
<dbReference type="Gene3D" id="3.40.50.11210">
    <property type="entry name" value="Rap/Ran-GAP"/>
    <property type="match status" value="1"/>
</dbReference>
<dbReference type="PROSITE" id="PS50106">
    <property type="entry name" value="PDZ"/>
    <property type="match status" value="1"/>
</dbReference>
<dbReference type="InterPro" id="IPR035974">
    <property type="entry name" value="Rap/Ran-GAP_sf"/>
</dbReference>
<feature type="compositionally biased region" description="Basic and acidic residues" evidence="4">
    <location>
        <begin position="369"/>
        <end position="386"/>
    </location>
</feature>
<feature type="region of interest" description="Disordered" evidence="4">
    <location>
        <begin position="363"/>
        <end position="389"/>
    </location>
</feature>
<dbReference type="GO" id="GO:0005737">
    <property type="term" value="C:cytoplasm"/>
    <property type="evidence" value="ECO:0007669"/>
    <property type="project" value="TreeGrafter"/>
</dbReference>
<feature type="domain" description="Rap-GAP" evidence="5">
    <location>
        <begin position="586"/>
        <end position="803"/>
    </location>
</feature>
<dbReference type="AlphaFoldDB" id="A0AAW0YGM2"/>
<feature type="compositionally biased region" description="Basic residues" evidence="4">
    <location>
        <begin position="1059"/>
        <end position="1069"/>
    </location>
</feature>
<dbReference type="Pfam" id="PF21022">
    <property type="entry name" value="Rap-GAP_dimer"/>
    <property type="match status" value="1"/>
</dbReference>
<feature type="compositionally biased region" description="Basic and acidic residues" evidence="4">
    <location>
        <begin position="1099"/>
        <end position="1123"/>
    </location>
</feature>
<sequence>MKKAEVMSVSPAACIGRGSVGRSQTGSGGHVASQDHNPEFLTSPLTSVSHNVNVLNNNVEVNGLANGAVISNNNITNNDRNNIRKKSTDIKNREQGSVGYVSERVRALSVSNRPKTHSTHRFGPADLRASYNERQRSGPASLQPLRATGIRAGQDVGGGFVFIRGSGGLYRSNSSLDLDHDTEEQPPASPLRREYGSHGSINVASAPPETLYSILRELKPNEPIKCASTSTDNVAGSLVSEAEATSPKVRSKFQKLWDKDKPSIFKKLRSSKSTESKADSKSDINSESSVSSNVTKSCKSGETNGDSDSRSEELPVSVPTRRSAFAHYDCRSLATQFNIGHMRSLLTERANTTTGASAAAMAGSVPSGLHHDSTEDLQHDEHDPGDGRSNQLINSCPFFRNELGGEGERVVSLSRDWGCGAKSNSPSLATGLHRPVAATTIGLLEPPVGQSHWRLTLCPYVRSPFTVEAVDQGAAYYQGYFCGQEHQNWFGVDDTLGPVAISVRREKVEDASDSAHSLPTYQYRIIVRTSELFSCQGTVLEESLGRPSGEKGRSPGVREALEYTCPQLSVGCLRLGQPGTQTEEALIRLDDLGVHNKFKVGVLYCRAGQTTEEEMYNNETAGPAFSEFLEVLGQRVRLKDFDKYRGGLDKKTDSTGLYSVYNQYRDAEIMFHVSTLLPFTSNNRKQLLRKRHIGNDIVTIIFQEPGAPPFSPKHIRSHFQHVFIVVQAVNPCTENTQYRVTVSRFRDVPLFGPMMAEGATFPKSKAFTDFLLAKAINGEIAALRSEKFVAMATRTRHEYLKDLALNHSSSTTLDTSTKFSLMGFSRGGKKEKKGVKYIPDATVRGALSWPLTVNDAALQHNVECVLGISVDSLVVVEESSAAVIFAAPCKSVIGWTIKPHQGLCIFYHQGECLLVNLRAGTPEADGEEILSEIVTRLSAVTQGAETLELELRRNQAGLLGFNVQQDGVITEVEPYGLASQSGLRQGARLVEICTVTLATLSQEQMVDLLKTSMTVTVTIVPPHPDGTPRRGCNVPTCGFLLGGSEGDYENLTTPEQLSRKHQKSRHNHRYDRSLSPPRSSNSSGYGTGNSSRSFTVDQRTSHDYHEPSRSHHSDYQVDRQEYQ</sequence>
<dbReference type="Proteomes" id="UP001445076">
    <property type="component" value="Unassembled WGS sequence"/>
</dbReference>
<dbReference type="InterPro" id="IPR036034">
    <property type="entry name" value="PDZ_sf"/>
</dbReference>
<organism evidence="7 8">
    <name type="scientific">Cherax quadricarinatus</name>
    <name type="common">Australian red claw crayfish</name>
    <dbReference type="NCBI Taxonomy" id="27406"/>
    <lineage>
        <taxon>Eukaryota</taxon>
        <taxon>Metazoa</taxon>
        <taxon>Ecdysozoa</taxon>
        <taxon>Arthropoda</taxon>
        <taxon>Crustacea</taxon>
        <taxon>Multicrustacea</taxon>
        <taxon>Malacostraca</taxon>
        <taxon>Eumalacostraca</taxon>
        <taxon>Eucarida</taxon>
        <taxon>Decapoda</taxon>
        <taxon>Pleocyemata</taxon>
        <taxon>Astacidea</taxon>
        <taxon>Parastacoidea</taxon>
        <taxon>Parastacidae</taxon>
        <taxon>Cherax</taxon>
    </lineage>
</organism>
<dbReference type="GO" id="GO:0005096">
    <property type="term" value="F:GTPase activator activity"/>
    <property type="evidence" value="ECO:0007669"/>
    <property type="project" value="UniProtKB-KW"/>
</dbReference>
<keyword evidence="3" id="KW-0175">Coiled coil</keyword>
<dbReference type="CDD" id="cd06745">
    <property type="entry name" value="PDZ_SIPA1-like"/>
    <property type="match status" value="1"/>
</dbReference>
<evidence type="ECO:0000313" key="7">
    <source>
        <dbReference type="EMBL" id="KAK8750904.1"/>
    </source>
</evidence>
<feature type="region of interest" description="Disordered" evidence="4">
    <location>
        <begin position="1048"/>
        <end position="1123"/>
    </location>
</feature>
<dbReference type="Pfam" id="PF02145">
    <property type="entry name" value="Rap_GAP"/>
    <property type="match status" value="1"/>
</dbReference>
<dbReference type="SUPFAM" id="SSF50156">
    <property type="entry name" value="PDZ domain-like"/>
    <property type="match status" value="1"/>
</dbReference>
<evidence type="ECO:0000256" key="1">
    <source>
        <dbReference type="ARBA" id="ARBA00022468"/>
    </source>
</evidence>
<feature type="compositionally biased region" description="Basic and acidic residues" evidence="4">
    <location>
        <begin position="272"/>
        <end position="284"/>
    </location>
</feature>
<feature type="compositionally biased region" description="Low complexity" evidence="4">
    <location>
        <begin position="1073"/>
        <end position="1093"/>
    </location>
</feature>
<evidence type="ECO:0000259" key="5">
    <source>
        <dbReference type="PROSITE" id="PS50085"/>
    </source>
</evidence>
<evidence type="ECO:0000256" key="2">
    <source>
        <dbReference type="ARBA" id="ARBA00022553"/>
    </source>
</evidence>
<name>A0AAW0YGM2_CHEQU</name>
<dbReference type="PROSITE" id="PS50085">
    <property type="entry name" value="RAPGAP"/>
    <property type="match status" value="1"/>
</dbReference>
<feature type="compositionally biased region" description="Low complexity" evidence="4">
    <location>
        <begin position="285"/>
        <end position="300"/>
    </location>
</feature>
<dbReference type="EMBL" id="JARKIK010000007">
    <property type="protein sequence ID" value="KAK8750904.1"/>
    <property type="molecule type" value="Genomic_DNA"/>
</dbReference>
<gene>
    <name evidence="7" type="ORF">OTU49_015051</name>
</gene>
<keyword evidence="2" id="KW-0597">Phosphoprotein</keyword>
<proteinExistence type="predicted"/>
<dbReference type="Pfam" id="PF00595">
    <property type="entry name" value="PDZ"/>
    <property type="match status" value="1"/>
</dbReference>
<dbReference type="SMART" id="SM00228">
    <property type="entry name" value="PDZ"/>
    <property type="match status" value="1"/>
</dbReference>
<evidence type="ECO:0000256" key="4">
    <source>
        <dbReference type="SAM" id="MobiDB-lite"/>
    </source>
</evidence>
<evidence type="ECO:0000256" key="3">
    <source>
        <dbReference type="ARBA" id="ARBA00023054"/>
    </source>
</evidence>
<reference evidence="7 8" key="1">
    <citation type="journal article" date="2024" name="BMC Genomics">
        <title>Genome assembly of redclaw crayfish (Cherax quadricarinatus) provides insights into its immune adaptation and hypoxia tolerance.</title>
        <authorList>
            <person name="Liu Z."/>
            <person name="Zheng J."/>
            <person name="Li H."/>
            <person name="Fang K."/>
            <person name="Wang S."/>
            <person name="He J."/>
            <person name="Zhou D."/>
            <person name="Weng S."/>
            <person name="Chi M."/>
            <person name="Gu Z."/>
            <person name="He J."/>
            <person name="Li F."/>
            <person name="Wang M."/>
        </authorList>
    </citation>
    <scope>NUCLEOTIDE SEQUENCE [LARGE SCALE GENOMIC DNA]</scope>
    <source>
        <strain evidence="7">ZL_2023a</strain>
    </source>
</reference>
<feature type="region of interest" description="Disordered" evidence="4">
    <location>
        <begin position="173"/>
        <end position="204"/>
    </location>
</feature>
<evidence type="ECO:0008006" key="9">
    <source>
        <dbReference type="Google" id="ProtNLM"/>
    </source>
</evidence>
<dbReference type="InterPro" id="IPR000331">
    <property type="entry name" value="Rap/Ran_GAP_dom"/>
</dbReference>
<evidence type="ECO:0000313" key="8">
    <source>
        <dbReference type="Proteomes" id="UP001445076"/>
    </source>
</evidence>
<dbReference type="SUPFAM" id="SSF111347">
    <property type="entry name" value="Rap/Ran-GAP"/>
    <property type="match status" value="1"/>
</dbReference>
<dbReference type="PANTHER" id="PTHR15711:SF22">
    <property type="entry name" value="RAP-GAP DOMAIN-CONTAINING PROTEIN"/>
    <property type="match status" value="1"/>
</dbReference>
<feature type="region of interest" description="Disordered" evidence="4">
    <location>
        <begin position="268"/>
        <end position="318"/>
    </location>
</feature>
<dbReference type="PANTHER" id="PTHR15711">
    <property type="entry name" value="RAP GTPASE-ACTIVATING PROTEIN"/>
    <property type="match status" value="1"/>
</dbReference>
<keyword evidence="8" id="KW-1185">Reference proteome</keyword>
<dbReference type="GO" id="GO:0051056">
    <property type="term" value="P:regulation of small GTPase mediated signal transduction"/>
    <property type="evidence" value="ECO:0007669"/>
    <property type="project" value="InterPro"/>
</dbReference>
<protein>
    <recommendedName>
        <fullName evidence="9">Signal-induced proliferation-associated 1-like protein 2</fullName>
    </recommendedName>
</protein>
<dbReference type="FunFam" id="3.40.50.11210:FF:000002">
    <property type="entry name" value="Signal-induced proliferation-associated 1-like protein 1"/>
    <property type="match status" value="1"/>
</dbReference>